<sequence>MFSSPAICAILLLVCVPHGVFAQEKPCTLHDNGKYYDLNPLRSSKDYEVKTSTNQSIWLNVCQNVRTDLFGMDDSIDAGDVGGFIRRGHGDFVIGKVNTLLSIFDSRPRFVMTQGSRCKPKVGDQTTEIRASSMVEFVCDTSIYSPGSPQLLAQLPPGDDEVACAYVIEWRTRYACPTSEGGGMWGLFATLAAIFLVLLMTYTILGVLYNRFVLQLRGFDQIPQFSVESMNYHVREAWDWIKDLISTLDIGVSRGNGNGSYSAMPSSGLPTTNPVSHYSQAAGLSREEDLDTGADFRNSKFGSNANFIRPQPGRNRSAAFQSADINPISHQSKVNAAQSLSFLSPSPTGMPIEPTSQTRFSAPQNASTVPDAHGERDVMLGYDDEDAQELGDVNLANTVPTSSATSSQEASGGGESISPSNGMQLNAATAARGRDLGDGDVIRL</sequence>
<evidence type="ECO:0000256" key="19">
    <source>
        <dbReference type="SAM" id="Phobius"/>
    </source>
</evidence>
<feature type="region of interest" description="Disordered" evidence="18">
    <location>
        <begin position="261"/>
        <end position="317"/>
    </location>
</feature>
<dbReference type="InterPro" id="IPR044865">
    <property type="entry name" value="MRH_dom"/>
</dbReference>
<dbReference type="GO" id="GO:0010008">
    <property type="term" value="C:endosome membrane"/>
    <property type="evidence" value="ECO:0007669"/>
    <property type="project" value="UniProtKB-SubCell"/>
</dbReference>
<evidence type="ECO:0000256" key="13">
    <source>
        <dbReference type="ARBA" id="ARBA00023034"/>
    </source>
</evidence>
<dbReference type="PROSITE" id="PS51914">
    <property type="entry name" value="MRH"/>
    <property type="match status" value="1"/>
</dbReference>
<evidence type="ECO:0000256" key="3">
    <source>
        <dbReference type="ARBA" id="ARBA00004472"/>
    </source>
</evidence>
<keyword evidence="7" id="KW-0813">Transport</keyword>
<keyword evidence="15 19" id="KW-0472">Membrane</keyword>
<keyword evidence="13" id="KW-0333">Golgi apparatus</keyword>
<dbReference type="GO" id="GO:0000139">
    <property type="term" value="C:Golgi membrane"/>
    <property type="evidence" value="ECO:0007669"/>
    <property type="project" value="UniProtKB-SubCell"/>
</dbReference>
<evidence type="ECO:0000256" key="2">
    <source>
        <dbReference type="ARBA" id="ARBA00004358"/>
    </source>
</evidence>
<evidence type="ECO:0000256" key="20">
    <source>
        <dbReference type="SAM" id="SignalP"/>
    </source>
</evidence>
<dbReference type="Proteomes" id="UP000054270">
    <property type="component" value="Unassembled WGS sequence"/>
</dbReference>
<dbReference type="PANTHER" id="PTHR15071:SF0">
    <property type="entry name" value="MANNOSE 6-PHOSPHATE RECEPTOR-LIKE PROTEIN 1"/>
    <property type="match status" value="1"/>
</dbReference>
<evidence type="ECO:0000256" key="7">
    <source>
        <dbReference type="ARBA" id="ARBA00022448"/>
    </source>
</evidence>
<dbReference type="SUPFAM" id="SSF50911">
    <property type="entry name" value="Mannose 6-phosphate receptor domain"/>
    <property type="match status" value="1"/>
</dbReference>
<accession>A0A0D2PIN8</accession>
<evidence type="ECO:0000256" key="15">
    <source>
        <dbReference type="ARBA" id="ARBA00023136"/>
    </source>
</evidence>
<comment type="similarity">
    <text evidence="5">Belongs to the ATG27 family.</text>
</comment>
<feature type="transmembrane region" description="Helical" evidence="19">
    <location>
        <begin position="184"/>
        <end position="209"/>
    </location>
</feature>
<dbReference type="InterPro" id="IPR009011">
    <property type="entry name" value="Man6P_isomerase_rcpt-bd_dom_sf"/>
</dbReference>
<dbReference type="OrthoDB" id="4504960at2759"/>
<dbReference type="AlphaFoldDB" id="A0A0D2PIN8"/>
<name>A0A0D2PIN8_HYPSF</name>
<evidence type="ECO:0000256" key="12">
    <source>
        <dbReference type="ARBA" id="ARBA00023006"/>
    </source>
</evidence>
<dbReference type="GO" id="GO:0034045">
    <property type="term" value="C:phagophore assembly site membrane"/>
    <property type="evidence" value="ECO:0007669"/>
    <property type="project" value="UniProtKB-SubCell"/>
</dbReference>
<evidence type="ECO:0000256" key="18">
    <source>
        <dbReference type="SAM" id="MobiDB-lite"/>
    </source>
</evidence>
<feature type="chain" id="PRO_5002249470" description="Autophagy-related protein 27" evidence="20">
    <location>
        <begin position="23"/>
        <end position="444"/>
    </location>
</feature>
<feature type="compositionally biased region" description="Polar residues" evidence="18">
    <location>
        <begin position="397"/>
        <end position="410"/>
    </location>
</feature>
<comment type="subcellular location">
    <subcellularLocation>
        <location evidence="2">Cytoplasmic vesicle membrane</location>
        <topology evidence="2">Single-pass type I membrane protein</topology>
    </subcellularLocation>
    <subcellularLocation>
        <location evidence="4">Golgi apparatus membrane</location>
        <topology evidence="4">Single-pass type I membrane protein</topology>
    </subcellularLocation>
    <subcellularLocation>
        <location evidence="1">Mitochondrion membrane</location>
        <topology evidence="1">Single-pass membrane protein</topology>
    </subcellularLocation>
    <subcellularLocation>
        <location evidence="3">Preautophagosomal structure membrane</location>
        <topology evidence="3">Single-pass type I membrane protein</topology>
    </subcellularLocation>
</comment>
<dbReference type="GO" id="GO:0007034">
    <property type="term" value="P:vacuolar transport"/>
    <property type="evidence" value="ECO:0007669"/>
    <property type="project" value="TreeGrafter"/>
</dbReference>
<dbReference type="PANTHER" id="PTHR15071">
    <property type="entry name" value="MANNOSE-6-PHOSPHATE RECEPTOR FAMILY MEMBER"/>
    <property type="match status" value="1"/>
</dbReference>
<keyword evidence="11 19" id="KW-1133">Transmembrane helix</keyword>
<evidence type="ECO:0000259" key="21">
    <source>
        <dbReference type="PROSITE" id="PS51914"/>
    </source>
</evidence>
<proteinExistence type="inferred from homology"/>
<keyword evidence="17" id="KW-0968">Cytoplasmic vesicle</keyword>
<evidence type="ECO:0000313" key="23">
    <source>
        <dbReference type="Proteomes" id="UP000054270"/>
    </source>
</evidence>
<feature type="compositionally biased region" description="Polar residues" evidence="18">
    <location>
        <begin position="354"/>
        <end position="368"/>
    </location>
</feature>
<feature type="region of interest" description="Disordered" evidence="18">
    <location>
        <begin position="397"/>
        <end position="422"/>
    </location>
</feature>
<evidence type="ECO:0000256" key="5">
    <source>
        <dbReference type="ARBA" id="ARBA00005363"/>
    </source>
</evidence>
<dbReference type="Pfam" id="PF09451">
    <property type="entry name" value="ATG27"/>
    <property type="match status" value="1"/>
</dbReference>
<feature type="signal peptide" evidence="20">
    <location>
        <begin position="1"/>
        <end position="22"/>
    </location>
</feature>
<evidence type="ECO:0000256" key="11">
    <source>
        <dbReference type="ARBA" id="ARBA00022989"/>
    </source>
</evidence>
<dbReference type="GO" id="GO:0005770">
    <property type="term" value="C:late endosome"/>
    <property type="evidence" value="ECO:0007669"/>
    <property type="project" value="TreeGrafter"/>
</dbReference>
<evidence type="ECO:0000256" key="10">
    <source>
        <dbReference type="ARBA" id="ARBA00022927"/>
    </source>
</evidence>
<feature type="compositionally biased region" description="Polar residues" evidence="18">
    <location>
        <begin position="261"/>
        <end position="279"/>
    </location>
</feature>
<gene>
    <name evidence="22" type="ORF">HYPSUDRAFT_61955</name>
</gene>
<evidence type="ECO:0000256" key="6">
    <source>
        <dbReference type="ARBA" id="ARBA00013776"/>
    </source>
</evidence>
<feature type="region of interest" description="Disordered" evidence="18">
    <location>
        <begin position="341"/>
        <end position="372"/>
    </location>
</feature>
<keyword evidence="9 20" id="KW-0732">Signal</keyword>
<organism evidence="22 23">
    <name type="scientific">Hypholoma sublateritium (strain FD-334 SS-4)</name>
    <dbReference type="NCBI Taxonomy" id="945553"/>
    <lineage>
        <taxon>Eukaryota</taxon>
        <taxon>Fungi</taxon>
        <taxon>Dikarya</taxon>
        <taxon>Basidiomycota</taxon>
        <taxon>Agaricomycotina</taxon>
        <taxon>Agaricomycetes</taxon>
        <taxon>Agaricomycetidae</taxon>
        <taxon>Agaricales</taxon>
        <taxon>Agaricineae</taxon>
        <taxon>Strophariaceae</taxon>
        <taxon>Hypholoma</taxon>
    </lineage>
</organism>
<keyword evidence="14" id="KW-0496">Mitochondrion</keyword>
<evidence type="ECO:0000256" key="1">
    <source>
        <dbReference type="ARBA" id="ARBA00004304"/>
    </source>
</evidence>
<feature type="domain" description="MRH" evidence="21">
    <location>
        <begin position="25"/>
        <end position="178"/>
    </location>
</feature>
<dbReference type="Gene3D" id="2.70.130.10">
    <property type="entry name" value="Mannose-6-phosphate receptor binding domain"/>
    <property type="match status" value="1"/>
</dbReference>
<dbReference type="InterPro" id="IPR018939">
    <property type="entry name" value="Autophagy-rel_prot_27"/>
</dbReference>
<keyword evidence="12" id="KW-0072">Autophagy</keyword>
<dbReference type="GO" id="GO:0031966">
    <property type="term" value="C:mitochondrial membrane"/>
    <property type="evidence" value="ECO:0007669"/>
    <property type="project" value="UniProtKB-SubCell"/>
</dbReference>
<protein>
    <recommendedName>
        <fullName evidence="6">Autophagy-related protein 27</fullName>
    </recommendedName>
</protein>
<evidence type="ECO:0000256" key="17">
    <source>
        <dbReference type="ARBA" id="ARBA00023329"/>
    </source>
</evidence>
<evidence type="ECO:0000256" key="8">
    <source>
        <dbReference type="ARBA" id="ARBA00022692"/>
    </source>
</evidence>
<evidence type="ECO:0000256" key="16">
    <source>
        <dbReference type="ARBA" id="ARBA00023157"/>
    </source>
</evidence>
<keyword evidence="16" id="KW-1015">Disulfide bond</keyword>
<evidence type="ECO:0000256" key="14">
    <source>
        <dbReference type="ARBA" id="ARBA00023128"/>
    </source>
</evidence>
<evidence type="ECO:0000256" key="9">
    <source>
        <dbReference type="ARBA" id="ARBA00022729"/>
    </source>
</evidence>
<evidence type="ECO:0000313" key="22">
    <source>
        <dbReference type="EMBL" id="KJA28326.1"/>
    </source>
</evidence>
<dbReference type="GO" id="GO:0015031">
    <property type="term" value="P:protein transport"/>
    <property type="evidence" value="ECO:0007669"/>
    <property type="project" value="UniProtKB-KW"/>
</dbReference>
<keyword evidence="10" id="KW-0653">Protein transport</keyword>
<dbReference type="GO" id="GO:0006914">
    <property type="term" value="P:autophagy"/>
    <property type="evidence" value="ECO:0007669"/>
    <property type="project" value="UniProtKB-KW"/>
</dbReference>
<keyword evidence="23" id="KW-1185">Reference proteome</keyword>
<dbReference type="OMA" id="VEWRTHF"/>
<reference evidence="23" key="1">
    <citation type="submission" date="2014-04" db="EMBL/GenBank/DDBJ databases">
        <title>Evolutionary Origins and Diversification of the Mycorrhizal Mutualists.</title>
        <authorList>
            <consortium name="DOE Joint Genome Institute"/>
            <consortium name="Mycorrhizal Genomics Consortium"/>
            <person name="Kohler A."/>
            <person name="Kuo A."/>
            <person name="Nagy L.G."/>
            <person name="Floudas D."/>
            <person name="Copeland A."/>
            <person name="Barry K.W."/>
            <person name="Cichocki N."/>
            <person name="Veneault-Fourrey C."/>
            <person name="LaButti K."/>
            <person name="Lindquist E.A."/>
            <person name="Lipzen A."/>
            <person name="Lundell T."/>
            <person name="Morin E."/>
            <person name="Murat C."/>
            <person name="Riley R."/>
            <person name="Ohm R."/>
            <person name="Sun H."/>
            <person name="Tunlid A."/>
            <person name="Henrissat B."/>
            <person name="Grigoriev I.V."/>
            <person name="Hibbett D.S."/>
            <person name="Martin F."/>
        </authorList>
    </citation>
    <scope>NUCLEOTIDE SEQUENCE [LARGE SCALE GENOMIC DNA]</scope>
    <source>
        <strain evidence="23">FD-334 SS-4</strain>
    </source>
</reference>
<dbReference type="EMBL" id="KN817521">
    <property type="protein sequence ID" value="KJA28326.1"/>
    <property type="molecule type" value="Genomic_DNA"/>
</dbReference>
<evidence type="ECO:0000256" key="4">
    <source>
        <dbReference type="ARBA" id="ARBA00004614"/>
    </source>
</evidence>
<keyword evidence="8 19" id="KW-0812">Transmembrane</keyword>
<dbReference type="STRING" id="945553.A0A0D2PIN8"/>